<dbReference type="Gene3D" id="3.40.1350.10">
    <property type="match status" value="1"/>
</dbReference>
<reference evidence="3" key="1">
    <citation type="submission" date="2022-06" db="EMBL/GenBank/DDBJ databases">
        <title>Dynamics of rice microbiomes reveals core vertical transmitted seed endophytes.</title>
        <authorList>
            <person name="Liao K."/>
            <person name="Zhang X."/>
        </authorList>
    </citation>
    <scope>NUCLEOTIDE SEQUENCE</scope>
    <source>
        <strain evidence="3">JT1-17</strain>
    </source>
</reference>
<dbReference type="PANTHER" id="PTHR30015:SF7">
    <property type="entry name" value="TYPE IV METHYL-DIRECTED RESTRICTION ENZYME ECOKMRR"/>
    <property type="match status" value="1"/>
</dbReference>
<dbReference type="InterPro" id="IPR007560">
    <property type="entry name" value="Restrct_endonuc_IV_Mrr"/>
</dbReference>
<dbReference type="EMBL" id="JANFVX010000014">
    <property type="protein sequence ID" value="MCW0345339.1"/>
    <property type="molecule type" value="Genomic_DNA"/>
</dbReference>
<keyword evidence="1" id="KW-0472">Membrane</keyword>
<dbReference type="AlphaFoldDB" id="A0AAJ1D133"/>
<evidence type="ECO:0000313" key="3">
    <source>
        <dbReference type="EMBL" id="MCW0345339.1"/>
    </source>
</evidence>
<proteinExistence type="predicted"/>
<dbReference type="InterPro" id="IPR011856">
    <property type="entry name" value="tRNA_endonuc-like_dom_sf"/>
</dbReference>
<dbReference type="Proteomes" id="UP001208888">
    <property type="component" value="Unassembled WGS sequence"/>
</dbReference>
<evidence type="ECO:0000313" key="4">
    <source>
        <dbReference type="Proteomes" id="UP001208888"/>
    </source>
</evidence>
<dbReference type="GO" id="GO:0003677">
    <property type="term" value="F:DNA binding"/>
    <property type="evidence" value="ECO:0007669"/>
    <property type="project" value="InterPro"/>
</dbReference>
<organism evidence="3 4">
    <name type="scientific">Pantoea ananas</name>
    <name type="common">Erwinia uredovora</name>
    <dbReference type="NCBI Taxonomy" id="553"/>
    <lineage>
        <taxon>Bacteria</taxon>
        <taxon>Pseudomonadati</taxon>
        <taxon>Pseudomonadota</taxon>
        <taxon>Gammaproteobacteria</taxon>
        <taxon>Enterobacterales</taxon>
        <taxon>Erwiniaceae</taxon>
        <taxon>Pantoea</taxon>
    </lineage>
</organism>
<protein>
    <recommendedName>
        <fullName evidence="2">Restriction endonuclease type IV Mrr domain-containing protein</fullName>
    </recommendedName>
</protein>
<accession>A0AAJ1D133</accession>
<evidence type="ECO:0000256" key="1">
    <source>
        <dbReference type="SAM" id="Phobius"/>
    </source>
</evidence>
<keyword evidence="1" id="KW-1133">Transmembrane helix</keyword>
<dbReference type="SUPFAM" id="SSF52980">
    <property type="entry name" value="Restriction endonuclease-like"/>
    <property type="match status" value="1"/>
</dbReference>
<feature type="transmembrane region" description="Helical" evidence="1">
    <location>
        <begin position="16"/>
        <end position="37"/>
    </location>
</feature>
<comment type="caution">
    <text evidence="3">The sequence shown here is derived from an EMBL/GenBank/DDBJ whole genome shotgun (WGS) entry which is preliminary data.</text>
</comment>
<dbReference type="InterPro" id="IPR052906">
    <property type="entry name" value="Type_IV_Methyl-Rstrct_Enzyme"/>
</dbReference>
<dbReference type="Pfam" id="PF04471">
    <property type="entry name" value="Mrr_cat"/>
    <property type="match status" value="1"/>
</dbReference>
<name>A0AAJ1D133_PANAN</name>
<dbReference type="InterPro" id="IPR011335">
    <property type="entry name" value="Restrct_endonuc-II-like"/>
</dbReference>
<gene>
    <name evidence="3" type="ORF">NB703_003432</name>
</gene>
<sequence length="211" mass="23517">MIPVSVIAELIRANPVQVGVAVALALVLVCLLSPFCLRSASARRHLLYQKRAASALSRLPQLRDDAARMVWLRKMNPYVFEEMLLTALSRQGFRIKRNASYSGDGGMDGQVWIAGQRWLIQAKRYGATINAQHVAAFGLLAVQEQSQGLFIHTGRTGLSSHDAFRRCPLVILISGQRLLQLLAGDRRWLDFHDNVHHLKLQSGFSAPSSRH</sequence>
<dbReference type="PANTHER" id="PTHR30015">
    <property type="entry name" value="MRR RESTRICTION SYSTEM PROTEIN"/>
    <property type="match status" value="1"/>
</dbReference>
<evidence type="ECO:0000259" key="2">
    <source>
        <dbReference type="Pfam" id="PF04471"/>
    </source>
</evidence>
<feature type="domain" description="Restriction endonuclease type IV Mrr" evidence="2">
    <location>
        <begin position="72"/>
        <end position="182"/>
    </location>
</feature>
<keyword evidence="1" id="KW-0812">Transmembrane</keyword>
<dbReference type="GO" id="GO:0009307">
    <property type="term" value="P:DNA restriction-modification system"/>
    <property type="evidence" value="ECO:0007669"/>
    <property type="project" value="InterPro"/>
</dbReference>
<dbReference type="GO" id="GO:0015666">
    <property type="term" value="F:restriction endodeoxyribonuclease activity"/>
    <property type="evidence" value="ECO:0007669"/>
    <property type="project" value="TreeGrafter"/>
</dbReference>